<protein>
    <recommendedName>
        <fullName evidence="6">PLP-dependent transferase</fullName>
    </recommendedName>
</protein>
<dbReference type="EMBL" id="KV454211">
    <property type="protein sequence ID" value="ODQ58584.1"/>
    <property type="molecule type" value="Genomic_DNA"/>
</dbReference>
<dbReference type="InterPro" id="IPR015422">
    <property type="entry name" value="PyrdxlP-dep_Trfase_small"/>
</dbReference>
<evidence type="ECO:0000256" key="3">
    <source>
        <dbReference type="RuleBase" id="RU003560"/>
    </source>
</evidence>
<evidence type="ECO:0000313" key="5">
    <source>
        <dbReference type="Proteomes" id="UP000094112"/>
    </source>
</evidence>
<dbReference type="Proteomes" id="UP000094112">
    <property type="component" value="Unassembled WGS sequence"/>
</dbReference>
<evidence type="ECO:0008006" key="6">
    <source>
        <dbReference type="Google" id="ProtNLM"/>
    </source>
</evidence>
<dbReference type="RefSeq" id="XP_019037791.1">
    <property type="nucleotide sequence ID" value="XM_019182742.1"/>
</dbReference>
<dbReference type="InterPro" id="IPR015421">
    <property type="entry name" value="PyrdxlP-dep_Trfase_major"/>
</dbReference>
<dbReference type="OrthoDB" id="10261433at2759"/>
<dbReference type="InterPro" id="IPR005814">
    <property type="entry name" value="Aminotrans_3"/>
</dbReference>
<evidence type="ECO:0000313" key="4">
    <source>
        <dbReference type="EMBL" id="ODQ58584.1"/>
    </source>
</evidence>
<proteinExistence type="inferred from homology"/>
<organism evidence="4 5">
    <name type="scientific">Wickerhamomyces anomalus (strain ATCC 58044 / CBS 1984 / NCYC 433 / NRRL Y-366-8)</name>
    <name type="common">Yeast</name>
    <name type="synonym">Hansenula anomala</name>
    <dbReference type="NCBI Taxonomy" id="683960"/>
    <lineage>
        <taxon>Eukaryota</taxon>
        <taxon>Fungi</taxon>
        <taxon>Dikarya</taxon>
        <taxon>Ascomycota</taxon>
        <taxon>Saccharomycotina</taxon>
        <taxon>Saccharomycetes</taxon>
        <taxon>Phaffomycetales</taxon>
        <taxon>Wickerhamomycetaceae</taxon>
        <taxon>Wickerhamomyces</taxon>
    </lineage>
</organism>
<dbReference type="Gene3D" id="3.40.640.10">
    <property type="entry name" value="Type I PLP-dependent aspartate aminotransferase-like (Major domain)"/>
    <property type="match status" value="1"/>
</dbReference>
<dbReference type="PANTHER" id="PTHR43094">
    <property type="entry name" value="AMINOTRANSFERASE"/>
    <property type="match status" value="1"/>
</dbReference>
<dbReference type="GO" id="GO:0005829">
    <property type="term" value="C:cytosol"/>
    <property type="evidence" value="ECO:0007669"/>
    <property type="project" value="TreeGrafter"/>
</dbReference>
<dbReference type="CDD" id="cd00610">
    <property type="entry name" value="OAT_like"/>
    <property type="match status" value="1"/>
</dbReference>
<comment type="similarity">
    <text evidence="1 3">Belongs to the class-III pyridoxal-phosphate-dependent aminotransferase family.</text>
</comment>
<dbReference type="GO" id="GO:0030170">
    <property type="term" value="F:pyridoxal phosphate binding"/>
    <property type="evidence" value="ECO:0007669"/>
    <property type="project" value="InterPro"/>
</dbReference>
<keyword evidence="5" id="KW-1185">Reference proteome</keyword>
<dbReference type="SUPFAM" id="SSF53383">
    <property type="entry name" value="PLP-dependent transferases"/>
    <property type="match status" value="1"/>
</dbReference>
<dbReference type="GeneID" id="30199988"/>
<dbReference type="InterPro" id="IPR015424">
    <property type="entry name" value="PyrdxlP-dep_Trfase"/>
</dbReference>
<dbReference type="STRING" id="683960.A0A1E3NZZ2"/>
<evidence type="ECO:0000256" key="1">
    <source>
        <dbReference type="ARBA" id="ARBA00008954"/>
    </source>
</evidence>
<name>A0A1E3NZZ2_WICAA</name>
<dbReference type="AlphaFoldDB" id="A0A1E3NZZ2"/>
<reference evidence="4 5" key="1">
    <citation type="journal article" date="2016" name="Proc. Natl. Acad. Sci. U.S.A.">
        <title>Comparative genomics of biotechnologically important yeasts.</title>
        <authorList>
            <person name="Riley R."/>
            <person name="Haridas S."/>
            <person name="Wolfe K.H."/>
            <person name="Lopes M.R."/>
            <person name="Hittinger C.T."/>
            <person name="Goeker M."/>
            <person name="Salamov A.A."/>
            <person name="Wisecaver J.H."/>
            <person name="Long T.M."/>
            <person name="Calvey C.H."/>
            <person name="Aerts A.L."/>
            <person name="Barry K.W."/>
            <person name="Choi C."/>
            <person name="Clum A."/>
            <person name="Coughlan A.Y."/>
            <person name="Deshpande S."/>
            <person name="Douglass A.P."/>
            <person name="Hanson S.J."/>
            <person name="Klenk H.-P."/>
            <person name="LaButti K.M."/>
            <person name="Lapidus A."/>
            <person name="Lindquist E.A."/>
            <person name="Lipzen A.M."/>
            <person name="Meier-Kolthoff J.P."/>
            <person name="Ohm R.A."/>
            <person name="Otillar R.P."/>
            <person name="Pangilinan J.L."/>
            <person name="Peng Y."/>
            <person name="Rokas A."/>
            <person name="Rosa C.A."/>
            <person name="Scheuner C."/>
            <person name="Sibirny A.A."/>
            <person name="Slot J.C."/>
            <person name="Stielow J.B."/>
            <person name="Sun H."/>
            <person name="Kurtzman C.P."/>
            <person name="Blackwell M."/>
            <person name="Grigoriev I.V."/>
            <person name="Jeffries T.W."/>
        </authorList>
    </citation>
    <scope>NUCLEOTIDE SEQUENCE [LARGE SCALE GENOMIC DNA]</scope>
    <source>
        <strain evidence="5">ATCC 58044 / CBS 1984 / NCYC 433 / NRRL Y-366-8</strain>
    </source>
</reference>
<accession>A0A1E3NZZ2</accession>
<gene>
    <name evidence="4" type="ORF">WICANDRAFT_54537</name>
</gene>
<dbReference type="Pfam" id="PF00202">
    <property type="entry name" value="Aminotran_3"/>
    <property type="match status" value="1"/>
</dbReference>
<sequence>MTVSSESYLLQATVTKKNLLVVGGEGIKISVENPNTGEITNVIDGCTGAAVGSLGHRDPDILKEITKASEECVYSFPLAMTNHYAEDLAKYLVDISPKGAFKAAIFTGSGSEANDNALKIIYQYHVERKDAKRVKFISRKSSYHGYTIGSMSVSGSRTSPFEPILLDQKQVPKVSNIYRYRDQLKTETEEQYKDRLLKELEDTFIEAGSDTVAAFITETVSGSTIGTEPPLPGYLEGAREICHKYGALFMLDEVMCGLSRCGSLHAWLKYLPLDNESSGAVGPDIQSIGKTLGSGYVTIAGVLISPKVRDTIANGSNTIPGAQTYHSHAFNTRIALAVQKKIKAQNLTHNIEEVGSYMGELLRSKLTPVSKYSGDVRGTGGFWSVEFVKDKTTKEMFTVEDDFAHIVAGVAFKNGLSIMVVSGAGEIGDHISLAPSYIITKKDAEDIVDILVKSIVESEEIFDSKK</sequence>
<evidence type="ECO:0000256" key="2">
    <source>
        <dbReference type="ARBA" id="ARBA00022898"/>
    </source>
</evidence>
<dbReference type="Gene3D" id="3.90.1150.10">
    <property type="entry name" value="Aspartate Aminotransferase, domain 1"/>
    <property type="match status" value="1"/>
</dbReference>
<keyword evidence="2 3" id="KW-0663">Pyridoxal phosphate</keyword>
<dbReference type="GO" id="GO:0008483">
    <property type="term" value="F:transaminase activity"/>
    <property type="evidence" value="ECO:0007669"/>
    <property type="project" value="InterPro"/>
</dbReference>
<dbReference type="PANTHER" id="PTHR43094:SF1">
    <property type="entry name" value="AMINOTRANSFERASE CLASS-III"/>
    <property type="match status" value="1"/>
</dbReference>